<comment type="subcellular location">
    <subcellularLocation>
        <location evidence="1">Membrane</location>
        <topology evidence="1">Multi-pass membrane protein</topology>
    </subcellularLocation>
</comment>
<accession>A0A9X1VEQ5</accession>
<comment type="caution">
    <text evidence="7">The sequence shown here is derived from an EMBL/GenBank/DDBJ whole genome shotgun (WGS) entry which is preliminary data.</text>
</comment>
<sequence>MDGNEGLAVLEVENASPKNGETYCKSCGKIINKQAVVCPHCGVQNGKLKTDSKERSKLVAALLAIFLGTLGIHKFYLGKIGMGILYIIFSWTIIPSIVSVIEGIIYLSMKQEKFDQKYNSY</sequence>
<evidence type="ECO:0000256" key="3">
    <source>
        <dbReference type="ARBA" id="ARBA00022989"/>
    </source>
</evidence>
<dbReference type="Pfam" id="PF05154">
    <property type="entry name" value="TM2"/>
    <property type="match status" value="1"/>
</dbReference>
<dbReference type="InterPro" id="IPR007829">
    <property type="entry name" value="TM2"/>
</dbReference>
<evidence type="ECO:0000256" key="1">
    <source>
        <dbReference type="ARBA" id="ARBA00004141"/>
    </source>
</evidence>
<evidence type="ECO:0000259" key="6">
    <source>
        <dbReference type="Pfam" id="PF05154"/>
    </source>
</evidence>
<evidence type="ECO:0000256" key="4">
    <source>
        <dbReference type="ARBA" id="ARBA00023136"/>
    </source>
</evidence>
<keyword evidence="4 5" id="KW-0472">Membrane</keyword>
<dbReference type="EMBL" id="JALBUF010000024">
    <property type="protein sequence ID" value="MCI0184753.1"/>
    <property type="molecule type" value="Genomic_DNA"/>
</dbReference>
<evidence type="ECO:0000313" key="8">
    <source>
        <dbReference type="Proteomes" id="UP001139263"/>
    </source>
</evidence>
<organism evidence="7 8">
    <name type="scientific">Sulfoacidibacillus ferrooxidans</name>
    <dbReference type="NCBI Taxonomy" id="2005001"/>
    <lineage>
        <taxon>Bacteria</taxon>
        <taxon>Bacillati</taxon>
        <taxon>Bacillota</taxon>
        <taxon>Bacilli</taxon>
        <taxon>Bacillales</taxon>
        <taxon>Alicyclobacillaceae</taxon>
        <taxon>Sulfoacidibacillus</taxon>
    </lineage>
</organism>
<dbReference type="AlphaFoldDB" id="A0A9X1VEQ5"/>
<evidence type="ECO:0000256" key="5">
    <source>
        <dbReference type="SAM" id="Phobius"/>
    </source>
</evidence>
<feature type="transmembrane region" description="Helical" evidence="5">
    <location>
        <begin position="58"/>
        <end position="77"/>
    </location>
</feature>
<keyword evidence="3 5" id="KW-1133">Transmembrane helix</keyword>
<feature type="transmembrane region" description="Helical" evidence="5">
    <location>
        <begin position="83"/>
        <end position="107"/>
    </location>
</feature>
<gene>
    <name evidence="7" type="ORF">MM817_03050</name>
</gene>
<name>A0A9X1VEQ5_9BACL</name>
<keyword evidence="8" id="KW-1185">Reference proteome</keyword>
<protein>
    <recommendedName>
        <fullName evidence="6">TM2 domain-containing protein</fullName>
    </recommendedName>
</protein>
<evidence type="ECO:0000313" key="7">
    <source>
        <dbReference type="EMBL" id="MCI0184753.1"/>
    </source>
</evidence>
<evidence type="ECO:0000256" key="2">
    <source>
        <dbReference type="ARBA" id="ARBA00022692"/>
    </source>
</evidence>
<keyword evidence="2 5" id="KW-0812">Transmembrane</keyword>
<dbReference type="Proteomes" id="UP001139263">
    <property type="component" value="Unassembled WGS sequence"/>
</dbReference>
<feature type="domain" description="TM2" evidence="6">
    <location>
        <begin position="54"/>
        <end position="104"/>
    </location>
</feature>
<dbReference type="GO" id="GO:0016020">
    <property type="term" value="C:membrane"/>
    <property type="evidence" value="ECO:0007669"/>
    <property type="project" value="UniProtKB-SubCell"/>
</dbReference>
<reference evidence="7" key="1">
    <citation type="submission" date="2022-03" db="EMBL/GenBank/DDBJ databases">
        <title>Draft Genome Sequence of Firmicute Strain S0AB, a Heterotrophic Iron/Sulfur-Oxidizing Extreme Acidophile.</title>
        <authorList>
            <person name="Vergara E."/>
            <person name="Pakostova E."/>
            <person name="Johnson D.B."/>
            <person name="Holmes D.S."/>
        </authorList>
    </citation>
    <scope>NUCLEOTIDE SEQUENCE</scope>
    <source>
        <strain evidence="7">S0AB</strain>
    </source>
</reference>
<proteinExistence type="predicted"/>